<evidence type="ECO:0008006" key="4">
    <source>
        <dbReference type="Google" id="ProtNLM"/>
    </source>
</evidence>
<comment type="caution">
    <text evidence="2">The sequence shown here is derived from an EMBL/GenBank/DDBJ whole genome shotgun (WGS) entry which is preliminary data.</text>
</comment>
<dbReference type="Proteomes" id="UP001302274">
    <property type="component" value="Unassembled WGS sequence"/>
</dbReference>
<dbReference type="RefSeq" id="WP_323576342.1">
    <property type="nucleotide sequence ID" value="NZ_JAYGJQ010000002.1"/>
</dbReference>
<evidence type="ECO:0000256" key="1">
    <source>
        <dbReference type="SAM" id="SignalP"/>
    </source>
</evidence>
<organism evidence="2 3">
    <name type="scientific">Bacteriovorax antarcticus</name>
    <dbReference type="NCBI Taxonomy" id="3088717"/>
    <lineage>
        <taxon>Bacteria</taxon>
        <taxon>Pseudomonadati</taxon>
        <taxon>Bdellovibrionota</taxon>
        <taxon>Bacteriovoracia</taxon>
        <taxon>Bacteriovoracales</taxon>
        <taxon>Bacteriovoracaceae</taxon>
        <taxon>Bacteriovorax</taxon>
    </lineage>
</organism>
<evidence type="ECO:0000313" key="3">
    <source>
        <dbReference type="Proteomes" id="UP001302274"/>
    </source>
</evidence>
<gene>
    <name evidence="2" type="ORF">SHI21_10130</name>
</gene>
<keyword evidence="1" id="KW-0732">Signal</keyword>
<protein>
    <recommendedName>
        <fullName evidence="4">Outer membrane protein beta-barrel domain-containing protein</fullName>
    </recommendedName>
</protein>
<dbReference type="EMBL" id="JAYGJQ010000002">
    <property type="protein sequence ID" value="MEA9356564.1"/>
    <property type="molecule type" value="Genomic_DNA"/>
</dbReference>
<feature type="chain" id="PRO_5047298742" description="Outer membrane protein beta-barrel domain-containing protein" evidence="1">
    <location>
        <begin position="19"/>
        <end position="234"/>
    </location>
</feature>
<accession>A0ABU5VW35</accession>
<name>A0ABU5VW35_9BACT</name>
<feature type="signal peptide" evidence="1">
    <location>
        <begin position="1"/>
        <end position="18"/>
    </location>
</feature>
<reference evidence="2 3" key="1">
    <citation type="submission" date="2023-11" db="EMBL/GenBank/DDBJ databases">
        <title>A Novel Polar Bacteriovorax (B. antarcticus) Isolated from the Biocrust in Antarctica.</title>
        <authorList>
            <person name="Mun W."/>
            <person name="Choi S.Y."/>
            <person name="Mitchell R.J."/>
        </authorList>
    </citation>
    <scope>NUCLEOTIDE SEQUENCE [LARGE SCALE GENOMIC DNA]</scope>
    <source>
        <strain evidence="2 3">PP10</strain>
    </source>
</reference>
<sequence length="234" mass="25781">MLKFVFALFYFSLTVAQAADLDTNYVTFNVSERNMELSHNESSAATNFKSINATYSIPVFSLKAGLEKEIFENQPLSFTLGGSYGLMYGKKKKDFLATDTQISDKVSGTFYTLGGTANANFMWQKMRSQVFGGLNIVKSDTKYRVTSGLFSSDASQTNLDYKEDGTQSFLTAGVRFFDNKLGLFSIISLEYEVTSTFTNNLTASKVDGASVLISNPATIEHKPLVINLGFGITF</sequence>
<proteinExistence type="predicted"/>
<evidence type="ECO:0000313" key="2">
    <source>
        <dbReference type="EMBL" id="MEA9356564.1"/>
    </source>
</evidence>
<keyword evidence="3" id="KW-1185">Reference proteome</keyword>